<gene>
    <name evidence="2" type="ORF">GCM10011588_63240</name>
</gene>
<dbReference type="Pfam" id="PF22691">
    <property type="entry name" value="Thiolase_C_1"/>
    <property type="match status" value="1"/>
</dbReference>
<dbReference type="AlphaFoldDB" id="A0A917RW46"/>
<dbReference type="GO" id="GO:0016746">
    <property type="term" value="F:acyltransferase activity"/>
    <property type="evidence" value="ECO:0007669"/>
    <property type="project" value="InterPro"/>
</dbReference>
<feature type="domain" description="Thiolase C-terminal" evidence="1">
    <location>
        <begin position="10"/>
        <end position="76"/>
    </location>
</feature>
<dbReference type="Gene3D" id="3.40.47.10">
    <property type="match status" value="1"/>
</dbReference>
<reference evidence="2" key="1">
    <citation type="journal article" date="2014" name="Int. J. Syst. Evol. Microbiol.">
        <title>Complete genome sequence of Corynebacterium casei LMG S-19264T (=DSM 44701T), isolated from a smear-ripened cheese.</title>
        <authorList>
            <consortium name="US DOE Joint Genome Institute (JGI-PGF)"/>
            <person name="Walter F."/>
            <person name="Albersmeier A."/>
            <person name="Kalinowski J."/>
            <person name="Ruckert C."/>
        </authorList>
    </citation>
    <scope>NUCLEOTIDE SEQUENCE</scope>
    <source>
        <strain evidence="2">CGMCC 4.3508</strain>
    </source>
</reference>
<reference evidence="2" key="2">
    <citation type="submission" date="2020-09" db="EMBL/GenBank/DDBJ databases">
        <authorList>
            <person name="Sun Q."/>
            <person name="Zhou Y."/>
        </authorList>
    </citation>
    <scope>NUCLEOTIDE SEQUENCE</scope>
    <source>
        <strain evidence="2">CGMCC 4.3508</strain>
    </source>
</reference>
<evidence type="ECO:0000313" key="3">
    <source>
        <dbReference type="Proteomes" id="UP000638263"/>
    </source>
</evidence>
<dbReference type="Proteomes" id="UP000638263">
    <property type="component" value="Unassembled WGS sequence"/>
</dbReference>
<evidence type="ECO:0000259" key="1">
    <source>
        <dbReference type="Pfam" id="PF22691"/>
    </source>
</evidence>
<proteinExistence type="predicted"/>
<organism evidence="2 3">
    <name type="scientific">Nocardia jinanensis</name>
    <dbReference type="NCBI Taxonomy" id="382504"/>
    <lineage>
        <taxon>Bacteria</taxon>
        <taxon>Bacillati</taxon>
        <taxon>Actinomycetota</taxon>
        <taxon>Actinomycetes</taxon>
        <taxon>Mycobacteriales</taxon>
        <taxon>Nocardiaceae</taxon>
        <taxon>Nocardia</taxon>
    </lineage>
</organism>
<dbReference type="InterPro" id="IPR016039">
    <property type="entry name" value="Thiolase-like"/>
</dbReference>
<dbReference type="InterPro" id="IPR055140">
    <property type="entry name" value="Thiolase_C_2"/>
</dbReference>
<name>A0A917RW46_9NOCA</name>
<sequence>MEQVVEILAGAYSFRPLLPVDTGGGALGEGRLHGMTHLAEAVLQVTGRGGDRKVPGASRALATVSNGLSKSAVFVFSRDS</sequence>
<evidence type="ECO:0000313" key="2">
    <source>
        <dbReference type="EMBL" id="GGL39794.1"/>
    </source>
</evidence>
<protein>
    <recommendedName>
        <fullName evidence="1">Thiolase C-terminal domain-containing protein</fullName>
    </recommendedName>
</protein>
<comment type="caution">
    <text evidence="2">The sequence shown here is derived from an EMBL/GenBank/DDBJ whole genome shotgun (WGS) entry which is preliminary data.</text>
</comment>
<dbReference type="EMBL" id="BMMH01000025">
    <property type="protein sequence ID" value="GGL39794.1"/>
    <property type="molecule type" value="Genomic_DNA"/>
</dbReference>
<dbReference type="RefSeq" id="WP_063000486.1">
    <property type="nucleotide sequence ID" value="NZ_BMMH01000025.1"/>
</dbReference>
<accession>A0A917RW46</accession>
<keyword evidence="3" id="KW-1185">Reference proteome</keyword>